<name>A0A5N6UUE0_ASPTM</name>
<keyword evidence="2" id="KW-0812">Transmembrane</keyword>
<dbReference type="Proteomes" id="UP000326950">
    <property type="component" value="Unassembled WGS sequence"/>
</dbReference>
<dbReference type="PANTHER" id="PTHR33048">
    <property type="entry name" value="PTH11-LIKE INTEGRAL MEMBRANE PROTEIN (AFU_ORTHOLOGUE AFUA_5G11245)"/>
    <property type="match status" value="1"/>
</dbReference>
<dbReference type="EMBL" id="ML738631">
    <property type="protein sequence ID" value="KAE8162258.1"/>
    <property type="molecule type" value="Genomic_DNA"/>
</dbReference>
<feature type="transmembrane region" description="Helical" evidence="2">
    <location>
        <begin position="51"/>
        <end position="73"/>
    </location>
</feature>
<accession>A0A5N6UUE0</accession>
<organism evidence="3 4">
    <name type="scientific">Aspergillus tamarii</name>
    <dbReference type="NCBI Taxonomy" id="41984"/>
    <lineage>
        <taxon>Eukaryota</taxon>
        <taxon>Fungi</taxon>
        <taxon>Dikarya</taxon>
        <taxon>Ascomycota</taxon>
        <taxon>Pezizomycotina</taxon>
        <taxon>Eurotiomycetes</taxon>
        <taxon>Eurotiomycetidae</taxon>
        <taxon>Eurotiales</taxon>
        <taxon>Aspergillaceae</taxon>
        <taxon>Aspergillus</taxon>
        <taxon>Aspergillus subgen. Circumdati</taxon>
    </lineage>
</organism>
<feature type="compositionally biased region" description="Acidic residues" evidence="1">
    <location>
        <begin position="279"/>
        <end position="291"/>
    </location>
</feature>
<evidence type="ECO:0000313" key="4">
    <source>
        <dbReference type="Proteomes" id="UP000326950"/>
    </source>
</evidence>
<proteinExistence type="predicted"/>
<dbReference type="OrthoDB" id="5429740at2759"/>
<reference evidence="3 4" key="1">
    <citation type="submission" date="2019-04" db="EMBL/GenBank/DDBJ databases">
        <title>Friends and foes A comparative genomics study of 23 Aspergillus species from section Flavi.</title>
        <authorList>
            <consortium name="DOE Joint Genome Institute"/>
            <person name="Kjaerbolling I."/>
            <person name="Vesth T."/>
            <person name="Frisvad J.C."/>
            <person name="Nybo J.L."/>
            <person name="Theobald S."/>
            <person name="Kildgaard S."/>
            <person name="Isbrandt T."/>
            <person name="Kuo A."/>
            <person name="Sato A."/>
            <person name="Lyhne E.K."/>
            <person name="Kogle M.E."/>
            <person name="Wiebenga A."/>
            <person name="Kun R.S."/>
            <person name="Lubbers R.J."/>
            <person name="Makela M.R."/>
            <person name="Barry K."/>
            <person name="Chovatia M."/>
            <person name="Clum A."/>
            <person name="Daum C."/>
            <person name="Haridas S."/>
            <person name="He G."/>
            <person name="LaButti K."/>
            <person name="Lipzen A."/>
            <person name="Mondo S."/>
            <person name="Riley R."/>
            <person name="Salamov A."/>
            <person name="Simmons B.A."/>
            <person name="Magnuson J.K."/>
            <person name="Henrissat B."/>
            <person name="Mortensen U.H."/>
            <person name="Larsen T.O."/>
            <person name="Devries R.P."/>
            <person name="Grigoriev I.V."/>
            <person name="Machida M."/>
            <person name="Baker S.E."/>
            <person name="Andersen M.R."/>
        </authorList>
    </citation>
    <scope>NUCLEOTIDE SEQUENCE [LARGE SCALE GENOMIC DNA]</scope>
    <source>
        <strain evidence="3 4">CBS 117626</strain>
    </source>
</reference>
<dbReference type="AlphaFoldDB" id="A0A5N6UUE0"/>
<evidence type="ECO:0000256" key="1">
    <source>
        <dbReference type="SAM" id="MobiDB-lite"/>
    </source>
</evidence>
<evidence type="ECO:0008006" key="5">
    <source>
        <dbReference type="Google" id="ProtNLM"/>
    </source>
</evidence>
<keyword evidence="4" id="KW-1185">Reference proteome</keyword>
<dbReference type="PANTHER" id="PTHR33048:SF129">
    <property type="entry name" value="INTEGRAL MEMBRANE PROTEIN-RELATED"/>
    <property type="match status" value="1"/>
</dbReference>
<evidence type="ECO:0000256" key="2">
    <source>
        <dbReference type="SAM" id="Phobius"/>
    </source>
</evidence>
<sequence length="341" mass="38338">MVFVQKRSRKGTLKKEFTSQPLALIASMISRSGMMCFLYKCFNSADKEIRIAIIVCMAIQVVINMVTVVQIIVQCGPDPYHASNRANYFHYMWDDLPSDGSVTCQSPAVQTTVGFVQGGFNSTIDFFLTILSAVQLWRFTIRATDRGPAPRLHLCARIRQMPKRARIRRVWQTVSLSGPLYLSGIASIVKTYLLKSIWDKNDITHNIIPFILWVKIENYSIILATLAPMIRLCVSMVSKDNEQSGGYWSDSGSIGTHPGLELGSRPHTQSKGAMGMSAFDDDDEEAEEEGKIDDNNDWNRVSVQRTHQRGNLYNMPPDGVTIRTDIVVRVSSEHSTERLVV</sequence>
<feature type="region of interest" description="Disordered" evidence="1">
    <location>
        <begin position="258"/>
        <end position="301"/>
    </location>
</feature>
<dbReference type="InterPro" id="IPR052337">
    <property type="entry name" value="SAT4-like"/>
</dbReference>
<gene>
    <name evidence="3" type="ORF">BDV40DRAFT_288686</name>
</gene>
<keyword evidence="2" id="KW-1133">Transmembrane helix</keyword>
<protein>
    <recommendedName>
        <fullName evidence="5">Integral membrane protein</fullName>
    </recommendedName>
</protein>
<keyword evidence="2" id="KW-0472">Membrane</keyword>
<evidence type="ECO:0000313" key="3">
    <source>
        <dbReference type="EMBL" id="KAE8162258.1"/>
    </source>
</evidence>